<gene>
    <name evidence="1" type="ORF">ABS33_03730</name>
</gene>
<dbReference type="Proteomes" id="UP000051220">
    <property type="component" value="Unassembled WGS sequence"/>
</dbReference>
<dbReference type="AlphaFoldDB" id="A0A0R2XCJ0"/>
<sequence length="73" mass="9116">MNLKHYRKVGRRGSRDFYRFFWLGWGKREDFSGRRKKRNQIDRSWRNLLFICTVIRSTPYWMGRVECRSWPLG</sequence>
<comment type="caution">
    <text evidence="1">The sequence shown here is derived from an EMBL/GenBank/DDBJ whole genome shotgun (WGS) entry which is preliminary data.</text>
</comment>
<name>A0A0R2XCJ0_9BACT</name>
<proteinExistence type="predicted"/>
<organism evidence="1 2">
    <name type="scientific">Verrucomicrobia subdivision 6 bacterium BACL9 MAG-120924-bin69</name>
    <dbReference type="NCBI Taxonomy" id="1655635"/>
    <lineage>
        <taxon>Bacteria</taxon>
        <taxon>Pseudomonadati</taxon>
        <taxon>Verrucomicrobiota</taxon>
        <taxon>Verrucomicrobiia</taxon>
        <taxon>Verrucomicrobiales</taxon>
        <taxon>Verrucomicrobia subdivision 6</taxon>
    </lineage>
</organism>
<evidence type="ECO:0000313" key="2">
    <source>
        <dbReference type="Proteomes" id="UP000051220"/>
    </source>
</evidence>
<protein>
    <submittedName>
        <fullName evidence="1">Uncharacterized protein</fullName>
    </submittedName>
</protein>
<reference evidence="1 2" key="1">
    <citation type="submission" date="2015-10" db="EMBL/GenBank/DDBJ databases">
        <title>Metagenome-Assembled Genomes uncover a global brackish microbiome.</title>
        <authorList>
            <person name="Hugerth L.W."/>
            <person name="Larsson J."/>
            <person name="Alneberg J."/>
            <person name="Lindh M.V."/>
            <person name="Legrand C."/>
            <person name="Pinhassi J."/>
            <person name="Andersson A.F."/>
        </authorList>
    </citation>
    <scope>NUCLEOTIDE SEQUENCE [LARGE SCALE GENOMIC DNA]</scope>
    <source>
        <strain evidence="1">BACL9 MAG-120924-bin69</strain>
    </source>
</reference>
<accession>A0A0R2XCJ0</accession>
<dbReference type="EMBL" id="LIDN01000096">
    <property type="protein sequence ID" value="KRP33698.1"/>
    <property type="molecule type" value="Genomic_DNA"/>
</dbReference>
<evidence type="ECO:0000313" key="1">
    <source>
        <dbReference type="EMBL" id="KRP33698.1"/>
    </source>
</evidence>